<dbReference type="RefSeq" id="WP_345418041.1">
    <property type="nucleotide sequence ID" value="NZ_BAABHO010000030.1"/>
</dbReference>
<protein>
    <recommendedName>
        <fullName evidence="3">TrwC relaxase</fullName>
    </recommendedName>
</protein>
<organism evidence="1 2">
    <name type="scientific">Actinomycetospora chlora</name>
    <dbReference type="NCBI Taxonomy" id="663608"/>
    <lineage>
        <taxon>Bacteria</taxon>
        <taxon>Bacillati</taxon>
        <taxon>Actinomycetota</taxon>
        <taxon>Actinomycetes</taxon>
        <taxon>Pseudonocardiales</taxon>
        <taxon>Pseudonocardiaceae</taxon>
        <taxon>Actinomycetospora</taxon>
    </lineage>
</organism>
<proteinExistence type="predicted"/>
<sequence>MTTPTPASGDAVEPARLFDPVFTDPPDDAVDVVVPAPRSLAVYMDSLQHTGHAGVLAGLRDLYWREAATCVREVQRRFGCVLTADGPAPARLAITHIVDERVPGVAGLRPHVHVYVAATGTTVAEGLRAPVDLEALAARADDLYDHHRDRLAAATAEGWGLTWGRPTPSAPTEIVEPAWTGRAALELLRREEPWCPGVWVRRQIVAGAAPRREVT</sequence>
<dbReference type="Proteomes" id="UP001500928">
    <property type="component" value="Unassembled WGS sequence"/>
</dbReference>
<dbReference type="EMBL" id="BAABHO010000030">
    <property type="protein sequence ID" value="GAA4796849.1"/>
    <property type="molecule type" value="Genomic_DNA"/>
</dbReference>
<comment type="caution">
    <text evidence="1">The sequence shown here is derived from an EMBL/GenBank/DDBJ whole genome shotgun (WGS) entry which is preliminary data.</text>
</comment>
<evidence type="ECO:0000313" key="1">
    <source>
        <dbReference type="EMBL" id="GAA4796849.1"/>
    </source>
</evidence>
<gene>
    <name evidence="1" type="ORF">GCM10023200_36200</name>
</gene>
<reference evidence="2" key="1">
    <citation type="journal article" date="2019" name="Int. J. Syst. Evol. Microbiol.">
        <title>The Global Catalogue of Microorganisms (GCM) 10K type strain sequencing project: providing services to taxonomists for standard genome sequencing and annotation.</title>
        <authorList>
            <consortium name="The Broad Institute Genomics Platform"/>
            <consortium name="The Broad Institute Genome Sequencing Center for Infectious Disease"/>
            <person name="Wu L."/>
            <person name="Ma J."/>
        </authorList>
    </citation>
    <scope>NUCLEOTIDE SEQUENCE [LARGE SCALE GENOMIC DNA]</scope>
    <source>
        <strain evidence="2">JCM 17979</strain>
    </source>
</reference>
<evidence type="ECO:0000313" key="2">
    <source>
        <dbReference type="Proteomes" id="UP001500928"/>
    </source>
</evidence>
<accession>A0ABP9BM50</accession>
<evidence type="ECO:0008006" key="3">
    <source>
        <dbReference type="Google" id="ProtNLM"/>
    </source>
</evidence>
<name>A0ABP9BM50_9PSEU</name>
<keyword evidence="2" id="KW-1185">Reference proteome</keyword>